<keyword evidence="1" id="KW-1133">Transmembrane helix</keyword>
<evidence type="ECO:0000256" key="1">
    <source>
        <dbReference type="SAM" id="Phobius"/>
    </source>
</evidence>
<dbReference type="EMBL" id="OX459941">
    <property type="protein sequence ID" value="CAI9175575.1"/>
    <property type="molecule type" value="Genomic_DNA"/>
</dbReference>
<dbReference type="Proteomes" id="UP001176941">
    <property type="component" value="Chromosome 5"/>
</dbReference>
<feature type="transmembrane region" description="Helical" evidence="1">
    <location>
        <begin position="81"/>
        <end position="99"/>
    </location>
</feature>
<accession>A0ABN8ZNR2</accession>
<evidence type="ECO:0000313" key="2">
    <source>
        <dbReference type="EMBL" id="CAI9175575.1"/>
    </source>
</evidence>
<sequence length="100" mass="11468">MNQPWIYMYSPCRPHLPFSDLFIGFWSCFINPVSSPGVLKSFLLTSGCHNKISYTEWLQQQKFISHSPRDLKVEDQDAGKVGFIVRLFALYVAIILLCAP</sequence>
<protein>
    <submittedName>
        <fullName evidence="2">Uncharacterized protein</fullName>
    </submittedName>
</protein>
<keyword evidence="1" id="KW-0812">Transmembrane</keyword>
<keyword evidence="3" id="KW-1185">Reference proteome</keyword>
<keyword evidence="1" id="KW-0472">Membrane</keyword>
<evidence type="ECO:0000313" key="3">
    <source>
        <dbReference type="Proteomes" id="UP001176941"/>
    </source>
</evidence>
<gene>
    <name evidence="2" type="ORF">MRATA1EN1_LOCUS24537</name>
</gene>
<reference evidence="2" key="1">
    <citation type="submission" date="2023-04" db="EMBL/GenBank/DDBJ databases">
        <authorList>
            <consortium name="ELIXIR-Norway"/>
        </authorList>
    </citation>
    <scope>NUCLEOTIDE SEQUENCE [LARGE SCALE GENOMIC DNA]</scope>
</reference>
<name>A0ABN8ZNR2_RANTA</name>
<proteinExistence type="predicted"/>
<organism evidence="2 3">
    <name type="scientific">Rangifer tarandus platyrhynchus</name>
    <name type="common">Svalbard reindeer</name>
    <dbReference type="NCBI Taxonomy" id="3082113"/>
    <lineage>
        <taxon>Eukaryota</taxon>
        <taxon>Metazoa</taxon>
        <taxon>Chordata</taxon>
        <taxon>Craniata</taxon>
        <taxon>Vertebrata</taxon>
        <taxon>Euteleostomi</taxon>
        <taxon>Mammalia</taxon>
        <taxon>Eutheria</taxon>
        <taxon>Laurasiatheria</taxon>
        <taxon>Artiodactyla</taxon>
        <taxon>Ruminantia</taxon>
        <taxon>Pecora</taxon>
        <taxon>Cervidae</taxon>
        <taxon>Odocoileinae</taxon>
        <taxon>Rangifer</taxon>
    </lineage>
</organism>